<feature type="region of interest" description="Disordered" evidence="1">
    <location>
        <begin position="100"/>
        <end position="159"/>
    </location>
</feature>
<name>A0A5C3L670_COPMA</name>
<evidence type="ECO:0000313" key="2">
    <source>
        <dbReference type="EMBL" id="TFK27636.1"/>
    </source>
</evidence>
<protein>
    <submittedName>
        <fullName evidence="2">Uncharacterized protein</fullName>
    </submittedName>
</protein>
<accession>A0A5C3L670</accession>
<dbReference type="EMBL" id="ML210163">
    <property type="protein sequence ID" value="TFK27636.1"/>
    <property type="molecule type" value="Genomic_DNA"/>
</dbReference>
<gene>
    <name evidence="2" type="ORF">FA15DRAFT_701836</name>
</gene>
<dbReference type="Proteomes" id="UP000307440">
    <property type="component" value="Unassembled WGS sequence"/>
</dbReference>
<dbReference type="AlphaFoldDB" id="A0A5C3L670"/>
<sequence>MQKSLKKPGQEARPPGRASCRLTVEHTKAARAEVNELVEWVCKHPTISDKDLKKEKEKYIARILALDSFQATIVEGATSSTSTPVYKKALELMINNDVRRKGPQERVKRRKKNHSVDVLDNDAPAAQSSSLTAPSTNDMSPPPAVPSDVNPSPTSLVFKPNDLTQRRRSFIILQGEYPARDLFIDENLEAIKAIEPNIQKERNLHGSGLRHAAATQLFTPELQKIYKDKARNLKSNIPENQQYFAYVLSDALRDATATGLIGSVAVKVHVATRDEFGGINGQM</sequence>
<evidence type="ECO:0000313" key="3">
    <source>
        <dbReference type="Proteomes" id="UP000307440"/>
    </source>
</evidence>
<reference evidence="2 3" key="1">
    <citation type="journal article" date="2019" name="Nat. Ecol. Evol.">
        <title>Megaphylogeny resolves global patterns of mushroom evolution.</title>
        <authorList>
            <person name="Varga T."/>
            <person name="Krizsan K."/>
            <person name="Foldi C."/>
            <person name="Dima B."/>
            <person name="Sanchez-Garcia M."/>
            <person name="Sanchez-Ramirez S."/>
            <person name="Szollosi G.J."/>
            <person name="Szarkandi J.G."/>
            <person name="Papp V."/>
            <person name="Albert L."/>
            <person name="Andreopoulos W."/>
            <person name="Angelini C."/>
            <person name="Antonin V."/>
            <person name="Barry K.W."/>
            <person name="Bougher N.L."/>
            <person name="Buchanan P."/>
            <person name="Buyck B."/>
            <person name="Bense V."/>
            <person name="Catcheside P."/>
            <person name="Chovatia M."/>
            <person name="Cooper J."/>
            <person name="Damon W."/>
            <person name="Desjardin D."/>
            <person name="Finy P."/>
            <person name="Geml J."/>
            <person name="Haridas S."/>
            <person name="Hughes K."/>
            <person name="Justo A."/>
            <person name="Karasinski D."/>
            <person name="Kautmanova I."/>
            <person name="Kiss B."/>
            <person name="Kocsube S."/>
            <person name="Kotiranta H."/>
            <person name="LaButti K.M."/>
            <person name="Lechner B.E."/>
            <person name="Liimatainen K."/>
            <person name="Lipzen A."/>
            <person name="Lukacs Z."/>
            <person name="Mihaltcheva S."/>
            <person name="Morgado L.N."/>
            <person name="Niskanen T."/>
            <person name="Noordeloos M.E."/>
            <person name="Ohm R.A."/>
            <person name="Ortiz-Santana B."/>
            <person name="Ovrebo C."/>
            <person name="Racz N."/>
            <person name="Riley R."/>
            <person name="Savchenko A."/>
            <person name="Shiryaev A."/>
            <person name="Soop K."/>
            <person name="Spirin V."/>
            <person name="Szebenyi C."/>
            <person name="Tomsovsky M."/>
            <person name="Tulloss R.E."/>
            <person name="Uehling J."/>
            <person name="Grigoriev I.V."/>
            <person name="Vagvolgyi C."/>
            <person name="Papp T."/>
            <person name="Martin F.M."/>
            <person name="Miettinen O."/>
            <person name="Hibbett D.S."/>
            <person name="Nagy L.G."/>
        </authorList>
    </citation>
    <scope>NUCLEOTIDE SEQUENCE [LARGE SCALE GENOMIC DNA]</scope>
    <source>
        <strain evidence="2 3">CBS 121175</strain>
    </source>
</reference>
<keyword evidence="3" id="KW-1185">Reference proteome</keyword>
<proteinExistence type="predicted"/>
<feature type="compositionally biased region" description="Polar residues" evidence="1">
    <location>
        <begin position="126"/>
        <end position="139"/>
    </location>
</feature>
<evidence type="ECO:0000256" key="1">
    <source>
        <dbReference type="SAM" id="MobiDB-lite"/>
    </source>
</evidence>
<dbReference type="OrthoDB" id="3063186at2759"/>
<organism evidence="2 3">
    <name type="scientific">Coprinopsis marcescibilis</name>
    <name type="common">Agaric fungus</name>
    <name type="synonym">Psathyrella marcescibilis</name>
    <dbReference type="NCBI Taxonomy" id="230819"/>
    <lineage>
        <taxon>Eukaryota</taxon>
        <taxon>Fungi</taxon>
        <taxon>Dikarya</taxon>
        <taxon>Basidiomycota</taxon>
        <taxon>Agaricomycotina</taxon>
        <taxon>Agaricomycetes</taxon>
        <taxon>Agaricomycetidae</taxon>
        <taxon>Agaricales</taxon>
        <taxon>Agaricineae</taxon>
        <taxon>Psathyrellaceae</taxon>
        <taxon>Coprinopsis</taxon>
    </lineage>
</organism>